<dbReference type="GO" id="GO:0008081">
    <property type="term" value="F:phosphoric diester hydrolase activity"/>
    <property type="evidence" value="ECO:0007669"/>
    <property type="project" value="InterPro"/>
</dbReference>
<dbReference type="PANTHER" id="PTHR46211">
    <property type="entry name" value="GLYCEROPHOSPHORYL DIESTER PHOSPHODIESTERASE"/>
    <property type="match status" value="1"/>
</dbReference>
<feature type="domain" description="GP-PDE" evidence="1">
    <location>
        <begin position="2"/>
        <end position="246"/>
    </location>
</feature>
<dbReference type="Pfam" id="PF03009">
    <property type="entry name" value="GDPD"/>
    <property type="match status" value="1"/>
</dbReference>
<evidence type="ECO:0000313" key="2">
    <source>
        <dbReference type="EMBL" id="MXQ10743.1"/>
    </source>
</evidence>
<dbReference type="OrthoDB" id="9787897at2"/>
<dbReference type="SUPFAM" id="SSF51695">
    <property type="entry name" value="PLC-like phosphodiesterases"/>
    <property type="match status" value="1"/>
</dbReference>
<dbReference type="GO" id="GO:0006629">
    <property type="term" value="P:lipid metabolic process"/>
    <property type="evidence" value="ECO:0007669"/>
    <property type="project" value="InterPro"/>
</dbReference>
<reference evidence="2 3" key="1">
    <citation type="submission" date="2019-12" db="EMBL/GenBank/DDBJ databases">
        <authorList>
            <person name="Yuan C.-G."/>
        </authorList>
    </citation>
    <scope>NUCLEOTIDE SEQUENCE [LARGE SCALE GENOMIC DNA]</scope>
    <source>
        <strain evidence="2 3">KCTC 23863</strain>
    </source>
</reference>
<comment type="caution">
    <text evidence="2">The sequence shown here is derived from an EMBL/GenBank/DDBJ whole genome shotgun (WGS) entry which is preliminary data.</text>
</comment>
<sequence length="248" mass="27924">MTVIIGHRGARNLWAENSLTGFRNVLELGVKAVELDLHLSDSGELLVIHDATLDRTTDRRGPVRALSADERRTVRLKGPEGLVDDRIPVLEEVLGVLAPHQDVLVHVEIKHDGNGRPYPGLVERAADMLRRYEVADRAWLTCFDMTVLEACRRYAPEIRRLLSVNADWAQRTGGMEAFLTKAKPLVDIIAVHHELMDVEWSRIVAAHPRERLCVWTVNDEERLRHWLGTEIGYVTSDSPDLALGLQAA</sequence>
<dbReference type="InterPro" id="IPR017946">
    <property type="entry name" value="PLC-like_Pdiesterase_TIM-brl"/>
</dbReference>
<dbReference type="Gene3D" id="3.20.20.190">
    <property type="entry name" value="Phosphatidylinositol (PI) phosphodiesterase"/>
    <property type="match status" value="1"/>
</dbReference>
<name>A0A7X3SN25_9HYPH</name>
<reference evidence="2 3" key="2">
    <citation type="submission" date="2020-01" db="EMBL/GenBank/DDBJ databases">
        <title>Microvirga sp. nov., an arsenate reduction bacterium isolated from Tibet hotspring sediments.</title>
        <authorList>
            <person name="Xian W.-D."/>
            <person name="Li W.-J."/>
        </authorList>
    </citation>
    <scope>NUCLEOTIDE SEQUENCE [LARGE SCALE GENOMIC DNA]</scope>
    <source>
        <strain evidence="2 3">KCTC 23863</strain>
    </source>
</reference>
<dbReference type="PROSITE" id="PS51704">
    <property type="entry name" value="GP_PDE"/>
    <property type="match status" value="1"/>
</dbReference>
<dbReference type="InterPro" id="IPR030395">
    <property type="entry name" value="GP_PDE_dom"/>
</dbReference>
<gene>
    <name evidence="2" type="ORF">GR328_04620</name>
</gene>
<dbReference type="CDD" id="cd08565">
    <property type="entry name" value="GDPD_pAtGDE_like"/>
    <property type="match status" value="1"/>
</dbReference>
<proteinExistence type="predicted"/>
<dbReference type="EMBL" id="WURB01000002">
    <property type="protein sequence ID" value="MXQ10743.1"/>
    <property type="molecule type" value="Genomic_DNA"/>
</dbReference>
<evidence type="ECO:0000313" key="3">
    <source>
        <dbReference type="Proteomes" id="UP000436483"/>
    </source>
</evidence>
<dbReference type="PANTHER" id="PTHR46211:SF14">
    <property type="entry name" value="GLYCEROPHOSPHODIESTER PHOSPHODIESTERASE"/>
    <property type="match status" value="1"/>
</dbReference>
<dbReference type="RefSeq" id="WP_160883337.1">
    <property type="nucleotide sequence ID" value="NZ_WURB01000002.1"/>
</dbReference>
<evidence type="ECO:0000259" key="1">
    <source>
        <dbReference type="PROSITE" id="PS51704"/>
    </source>
</evidence>
<accession>A0A7X3SN25</accession>
<protein>
    <submittedName>
        <fullName evidence="2">Glycerophosphodiester phosphodiesterase</fullName>
    </submittedName>
</protein>
<dbReference type="PROSITE" id="PS50007">
    <property type="entry name" value="PIPLC_X_DOMAIN"/>
    <property type="match status" value="1"/>
</dbReference>
<dbReference type="Proteomes" id="UP000436483">
    <property type="component" value="Unassembled WGS sequence"/>
</dbReference>
<dbReference type="AlphaFoldDB" id="A0A7X3SN25"/>
<organism evidence="2 3">
    <name type="scientific">Microvirga makkahensis</name>
    <dbReference type="NCBI Taxonomy" id="1128670"/>
    <lineage>
        <taxon>Bacteria</taxon>
        <taxon>Pseudomonadati</taxon>
        <taxon>Pseudomonadota</taxon>
        <taxon>Alphaproteobacteria</taxon>
        <taxon>Hyphomicrobiales</taxon>
        <taxon>Methylobacteriaceae</taxon>
        <taxon>Microvirga</taxon>
    </lineage>
</organism>
<keyword evidence="3" id="KW-1185">Reference proteome</keyword>